<keyword evidence="1" id="KW-0175">Coiled coil</keyword>
<feature type="region of interest" description="Disordered" evidence="2">
    <location>
        <begin position="363"/>
        <end position="389"/>
    </location>
</feature>
<evidence type="ECO:0000313" key="4">
    <source>
        <dbReference type="Proteomes" id="UP001283341"/>
    </source>
</evidence>
<feature type="compositionally biased region" description="Polar residues" evidence="2">
    <location>
        <begin position="197"/>
        <end position="211"/>
    </location>
</feature>
<keyword evidence="4" id="KW-1185">Reference proteome</keyword>
<name>A0AAE0HVB0_9PEZI</name>
<dbReference type="Proteomes" id="UP001283341">
    <property type="component" value="Unassembled WGS sequence"/>
</dbReference>
<feature type="region of interest" description="Disordered" evidence="2">
    <location>
        <begin position="100"/>
        <end position="168"/>
    </location>
</feature>
<feature type="region of interest" description="Disordered" evidence="2">
    <location>
        <begin position="194"/>
        <end position="224"/>
    </location>
</feature>
<feature type="region of interest" description="Disordered" evidence="2">
    <location>
        <begin position="542"/>
        <end position="595"/>
    </location>
</feature>
<feature type="compositionally biased region" description="Polar residues" evidence="2">
    <location>
        <begin position="488"/>
        <end position="498"/>
    </location>
</feature>
<feature type="coiled-coil region" evidence="1">
    <location>
        <begin position="870"/>
        <end position="911"/>
    </location>
</feature>
<reference evidence="3" key="2">
    <citation type="submission" date="2023-06" db="EMBL/GenBank/DDBJ databases">
        <authorList>
            <consortium name="Lawrence Berkeley National Laboratory"/>
            <person name="Haridas S."/>
            <person name="Hensen N."/>
            <person name="Bonometti L."/>
            <person name="Westerberg I."/>
            <person name="Brannstrom I.O."/>
            <person name="Guillou S."/>
            <person name="Cros-Aarteil S."/>
            <person name="Calhoun S."/>
            <person name="Kuo A."/>
            <person name="Mondo S."/>
            <person name="Pangilinan J."/>
            <person name="Riley R."/>
            <person name="Labutti K."/>
            <person name="Andreopoulos B."/>
            <person name="Lipzen A."/>
            <person name="Chen C."/>
            <person name="Yanf M."/>
            <person name="Daum C."/>
            <person name="Ng V."/>
            <person name="Clum A."/>
            <person name="Steindorff A."/>
            <person name="Ohm R."/>
            <person name="Martin F."/>
            <person name="Silar P."/>
            <person name="Natvig D."/>
            <person name="Lalanne C."/>
            <person name="Gautier V."/>
            <person name="Ament-Velasquez S.L."/>
            <person name="Kruys A."/>
            <person name="Hutchinson M.I."/>
            <person name="Powell A.J."/>
            <person name="Barry K."/>
            <person name="Miller A.N."/>
            <person name="Grigoriev I.V."/>
            <person name="Debuchy R."/>
            <person name="Gladieux P."/>
            <person name="Thoren M.H."/>
            <person name="Johannesson H."/>
        </authorList>
    </citation>
    <scope>NUCLEOTIDE SEQUENCE</scope>
    <source>
        <strain evidence="3">CBS 118394</strain>
    </source>
</reference>
<protein>
    <submittedName>
        <fullName evidence="3">Uncharacterized protein</fullName>
    </submittedName>
</protein>
<organism evidence="3 4">
    <name type="scientific">Apodospora peruviana</name>
    <dbReference type="NCBI Taxonomy" id="516989"/>
    <lineage>
        <taxon>Eukaryota</taxon>
        <taxon>Fungi</taxon>
        <taxon>Dikarya</taxon>
        <taxon>Ascomycota</taxon>
        <taxon>Pezizomycotina</taxon>
        <taxon>Sordariomycetes</taxon>
        <taxon>Sordariomycetidae</taxon>
        <taxon>Sordariales</taxon>
        <taxon>Lasiosphaeriaceae</taxon>
        <taxon>Apodospora</taxon>
    </lineage>
</organism>
<feature type="region of interest" description="Disordered" evidence="2">
    <location>
        <begin position="42"/>
        <end position="87"/>
    </location>
</feature>
<evidence type="ECO:0000256" key="2">
    <source>
        <dbReference type="SAM" id="MobiDB-lite"/>
    </source>
</evidence>
<feature type="region of interest" description="Disordered" evidence="2">
    <location>
        <begin position="466"/>
        <end position="498"/>
    </location>
</feature>
<feature type="compositionally biased region" description="Low complexity" evidence="2">
    <location>
        <begin position="569"/>
        <end position="587"/>
    </location>
</feature>
<proteinExistence type="predicted"/>
<feature type="compositionally biased region" description="Polar residues" evidence="2">
    <location>
        <begin position="114"/>
        <end position="139"/>
    </location>
</feature>
<dbReference type="AlphaFoldDB" id="A0AAE0HVB0"/>
<feature type="compositionally biased region" description="Basic and acidic residues" evidence="2">
    <location>
        <begin position="369"/>
        <end position="378"/>
    </location>
</feature>
<accession>A0AAE0HVB0</accession>
<gene>
    <name evidence="3" type="ORF">B0H66DRAFT_629521</name>
</gene>
<evidence type="ECO:0000313" key="3">
    <source>
        <dbReference type="EMBL" id="KAK3313582.1"/>
    </source>
</evidence>
<comment type="caution">
    <text evidence="3">The sequence shown here is derived from an EMBL/GenBank/DDBJ whole genome shotgun (WGS) entry which is preliminary data.</text>
</comment>
<feature type="region of interest" description="Disordered" evidence="2">
    <location>
        <begin position="788"/>
        <end position="834"/>
    </location>
</feature>
<reference evidence="3" key="1">
    <citation type="journal article" date="2023" name="Mol. Phylogenet. Evol.">
        <title>Genome-scale phylogeny and comparative genomics of the fungal order Sordariales.</title>
        <authorList>
            <person name="Hensen N."/>
            <person name="Bonometti L."/>
            <person name="Westerberg I."/>
            <person name="Brannstrom I.O."/>
            <person name="Guillou S."/>
            <person name="Cros-Aarteil S."/>
            <person name="Calhoun S."/>
            <person name="Haridas S."/>
            <person name="Kuo A."/>
            <person name="Mondo S."/>
            <person name="Pangilinan J."/>
            <person name="Riley R."/>
            <person name="LaButti K."/>
            <person name="Andreopoulos B."/>
            <person name="Lipzen A."/>
            <person name="Chen C."/>
            <person name="Yan M."/>
            <person name="Daum C."/>
            <person name="Ng V."/>
            <person name="Clum A."/>
            <person name="Steindorff A."/>
            <person name="Ohm R.A."/>
            <person name="Martin F."/>
            <person name="Silar P."/>
            <person name="Natvig D.O."/>
            <person name="Lalanne C."/>
            <person name="Gautier V."/>
            <person name="Ament-Velasquez S.L."/>
            <person name="Kruys A."/>
            <person name="Hutchinson M.I."/>
            <person name="Powell A.J."/>
            <person name="Barry K."/>
            <person name="Miller A.N."/>
            <person name="Grigoriev I.V."/>
            <person name="Debuchy R."/>
            <person name="Gladieux P."/>
            <person name="Hiltunen Thoren M."/>
            <person name="Johannesson H."/>
        </authorList>
    </citation>
    <scope>NUCLEOTIDE SEQUENCE</scope>
    <source>
        <strain evidence="3">CBS 118394</strain>
    </source>
</reference>
<feature type="compositionally biased region" description="Basic and acidic residues" evidence="2">
    <location>
        <begin position="141"/>
        <end position="156"/>
    </location>
</feature>
<evidence type="ECO:0000256" key="1">
    <source>
        <dbReference type="SAM" id="Coils"/>
    </source>
</evidence>
<feature type="compositionally biased region" description="Low complexity" evidence="2">
    <location>
        <begin position="808"/>
        <end position="828"/>
    </location>
</feature>
<sequence>MNQTPSDLVTRAINLLHVVFFLDNIHTLHYILAPASMKMETNKDAPSTFAPPTRCPNESGTESPIFSDRNPDSATQGSKGAEGHGEPEEIDAVHWIAQGKQDEMEDSGGVQSGKPASTSPARQGSSSSIPSRRPNTMNLEANKRQAPKKERKDHTNEPVPRIGPNLPATAPRVFEWLDSTESNFALLFDHTQDDNNSEYSGDGDNTNNNYRYHSGHMDDETHSPRAATLTPSPTLLAHDAFQPEYKMTHTLQNWQTEERTFKRTLTAFSCDSSGKKLTKFVSGTAGKSLQRVHMPFSAFRYEVQRYCSRYVDGYDLSNVFTRYQAPALTVAAATTAAAPAATTAAAPAATTAAAPAATTAAAPAVSAAPDDHSLHDSYNDDDDQSSPGSCGCSEGLSCALAGSSSRKEIYRKRRRASIIPTPTLSPLDGPTELDSNRDEAWKQWIMTPPLTPLKRPELMPLWTRLVRRSPSPDKGKGKRPQGLLPRSENYQSKTTGNNAKLAPVADLLAEQQDVFLSPRAVKEQKKGLSWFHLPNLDLDGSGFDPFNDKQEAPHLTRSSSSATVDEYVPTKSSTTPRTHTSTTASTPQLRPAQPVPTVTIEQEAVIAEAVHMATVALRELRCTLELVGRGCCESWEEKTKRKACMLSERSMSNRDDLITATISVLEEQTAAIAAVLDGRPVVDQCGAKEISDHHHHRHHGGHHGKGNHVDGNRITYVVSKPYSGQLVTIFPQSSKQFIDHPDSYPQFSPLFSSFPTTMIYGQNEALASQRAVMERALQAMFAGLNVREEQQRQTQARLPQHPHRYQSPDPYDAAPAPAPASTWPAPDDGQGRSKPALQRLQDYQMQLMLLEQPNWKRLMQDPQHPDYVYGQVWDARLDEYQRLLMQLEQEKEELSRELEELELRVQQEQAHPQHHSHCFYGPALAPGNGQGQSNHRALQECQRQFTLLTQLYRHAQDQLGKLLLWRAP</sequence>
<dbReference type="EMBL" id="JAUEDM010000007">
    <property type="protein sequence ID" value="KAK3313582.1"/>
    <property type="molecule type" value="Genomic_DNA"/>
</dbReference>